<gene>
    <name evidence="6" type="ORF">WN944_012047</name>
</gene>
<keyword evidence="7" id="KW-1185">Reference proteome</keyword>
<dbReference type="GO" id="GO:0005737">
    <property type="term" value="C:cytoplasm"/>
    <property type="evidence" value="ECO:0007669"/>
    <property type="project" value="UniProtKB-SubCell"/>
</dbReference>
<evidence type="ECO:0000256" key="1">
    <source>
        <dbReference type="ARBA" id="ARBA00004496"/>
    </source>
</evidence>
<comment type="similarity">
    <text evidence="2">Belongs to the glutaredoxin family. CC-type subfamily.</text>
</comment>
<dbReference type="Pfam" id="PF00462">
    <property type="entry name" value="Glutaredoxin"/>
    <property type="match status" value="1"/>
</dbReference>
<accession>A0AAP0QYG0</accession>
<evidence type="ECO:0000256" key="3">
    <source>
        <dbReference type="ARBA" id="ARBA00022490"/>
    </source>
</evidence>
<dbReference type="Gene3D" id="3.40.30.10">
    <property type="entry name" value="Glutaredoxin"/>
    <property type="match status" value="1"/>
</dbReference>
<evidence type="ECO:0000259" key="5">
    <source>
        <dbReference type="Pfam" id="PF00462"/>
    </source>
</evidence>
<evidence type="ECO:0000256" key="2">
    <source>
        <dbReference type="ARBA" id="ARBA00007568"/>
    </source>
</evidence>
<comment type="caution">
    <text evidence="6">The sequence shown here is derived from an EMBL/GenBank/DDBJ whole genome shotgun (WGS) entry which is preliminary data.</text>
</comment>
<evidence type="ECO:0000256" key="4">
    <source>
        <dbReference type="ARBA" id="ARBA00023284"/>
    </source>
</evidence>
<comment type="subcellular location">
    <subcellularLocation>
        <location evidence="1">Cytoplasm</location>
    </subcellularLocation>
</comment>
<dbReference type="SUPFAM" id="SSF52833">
    <property type="entry name" value="Thioredoxin-like"/>
    <property type="match status" value="1"/>
</dbReference>
<dbReference type="NCBIfam" id="TIGR02189">
    <property type="entry name" value="GlrX-like_plant"/>
    <property type="match status" value="1"/>
</dbReference>
<reference evidence="6 7" key="1">
    <citation type="submission" date="2024-05" db="EMBL/GenBank/DDBJ databases">
        <title>Haplotype-resolved chromosome-level genome assembly of Huyou (Citrus changshanensis).</title>
        <authorList>
            <person name="Miao C."/>
            <person name="Chen W."/>
            <person name="Wu Y."/>
            <person name="Wang L."/>
            <person name="Zhao S."/>
            <person name="Grierson D."/>
            <person name="Xu C."/>
            <person name="Chen K."/>
        </authorList>
    </citation>
    <scope>NUCLEOTIDE SEQUENCE [LARGE SCALE GENOMIC DNA]</scope>
    <source>
        <strain evidence="6">01-14</strain>
        <tissue evidence="6">Leaf</tissue>
    </source>
</reference>
<dbReference type="PANTHER" id="PTHR10168">
    <property type="entry name" value="GLUTAREDOXIN"/>
    <property type="match status" value="1"/>
</dbReference>
<organism evidence="6 7">
    <name type="scientific">Citrus x changshan-huyou</name>
    <dbReference type="NCBI Taxonomy" id="2935761"/>
    <lineage>
        <taxon>Eukaryota</taxon>
        <taxon>Viridiplantae</taxon>
        <taxon>Streptophyta</taxon>
        <taxon>Embryophyta</taxon>
        <taxon>Tracheophyta</taxon>
        <taxon>Spermatophyta</taxon>
        <taxon>Magnoliopsida</taxon>
        <taxon>eudicotyledons</taxon>
        <taxon>Gunneridae</taxon>
        <taxon>Pentapetalae</taxon>
        <taxon>rosids</taxon>
        <taxon>malvids</taxon>
        <taxon>Sapindales</taxon>
        <taxon>Rutaceae</taxon>
        <taxon>Aurantioideae</taxon>
        <taxon>Citrus</taxon>
    </lineage>
</organism>
<proteinExistence type="inferred from homology"/>
<dbReference type="Proteomes" id="UP001428341">
    <property type="component" value="Unassembled WGS sequence"/>
</dbReference>
<evidence type="ECO:0000313" key="7">
    <source>
        <dbReference type="Proteomes" id="UP001428341"/>
    </source>
</evidence>
<dbReference type="PROSITE" id="PS51354">
    <property type="entry name" value="GLUTAREDOXIN_2"/>
    <property type="match status" value="1"/>
</dbReference>
<dbReference type="EMBL" id="JBCGBO010000002">
    <property type="protein sequence ID" value="KAK9223602.1"/>
    <property type="molecule type" value="Genomic_DNA"/>
</dbReference>
<sequence length="302" mass="33093">METELLKLKKLPSLQISRNSSSVRDNSDVEDDLRYTSLKDIIINSPPASHASNHEGNNYDFDSSSIAIRNHLVKRAASAYVQSAAIVATRNQNYFIDHVWRRIRSRAEITTSCWNVYVRNPLHACFNPIYRFLAYTARLREEEGVLPYWPGKGMLLILKVAKKAGLQMAKAMTLNSEASSSSSSSAAAAAAMKLEKTYEIVTHLASSNAVVLFSISGCCMCTVAKRLLFSLGVGPTIVELDHHVAGREIQAVLFQLSSNGQHQTVPAIFVGGKFLGGIETLMACHINGTLVPLLKDAGALWL</sequence>
<dbReference type="InterPro" id="IPR002109">
    <property type="entry name" value="Glutaredoxin"/>
</dbReference>
<evidence type="ECO:0000313" key="6">
    <source>
        <dbReference type="EMBL" id="KAK9223602.1"/>
    </source>
</evidence>
<dbReference type="InterPro" id="IPR011905">
    <property type="entry name" value="GlrX-like_pln_2"/>
</dbReference>
<keyword evidence="4" id="KW-0676">Redox-active center</keyword>
<dbReference type="AlphaFoldDB" id="A0AAP0QYG0"/>
<protein>
    <recommendedName>
        <fullName evidence="5">Glutaredoxin domain-containing protein</fullName>
    </recommendedName>
</protein>
<name>A0AAP0QYG0_9ROSI</name>
<feature type="domain" description="Glutaredoxin" evidence="5">
    <location>
        <begin position="210"/>
        <end position="274"/>
    </location>
</feature>
<dbReference type="InterPro" id="IPR036249">
    <property type="entry name" value="Thioredoxin-like_sf"/>
</dbReference>
<keyword evidence="3" id="KW-0963">Cytoplasm</keyword>
<dbReference type="CDD" id="cd03419">
    <property type="entry name" value="GRX_GRXh_1_2_like"/>
    <property type="match status" value="1"/>
</dbReference>